<reference evidence="8" key="2">
    <citation type="submission" date="2020-09" db="EMBL/GenBank/DDBJ databases">
        <authorList>
            <person name="Sun Q."/>
            <person name="Zhou Y."/>
        </authorList>
    </citation>
    <scope>NUCLEOTIDE SEQUENCE</scope>
    <source>
        <strain evidence="8">CGMCC 1.14988</strain>
    </source>
</reference>
<evidence type="ECO:0000256" key="3">
    <source>
        <dbReference type="ARBA" id="ARBA00022723"/>
    </source>
</evidence>
<dbReference type="Proteomes" id="UP000650511">
    <property type="component" value="Unassembled WGS sequence"/>
</dbReference>
<comment type="caution">
    <text evidence="8">The sequence shown here is derived from an EMBL/GenBank/DDBJ whole genome shotgun (WGS) entry which is preliminary data.</text>
</comment>
<feature type="binding site" evidence="6">
    <location>
        <position position="99"/>
    </location>
    <ligand>
        <name>Mg(2+)</name>
        <dbReference type="ChEBI" id="CHEBI:18420"/>
    </ligand>
</feature>
<dbReference type="EC" id="3.1.-.-" evidence="6"/>
<dbReference type="PANTHER" id="PTHR35901:SF1">
    <property type="entry name" value="EXONUCLEASE VAPC9"/>
    <property type="match status" value="1"/>
</dbReference>
<comment type="cofactor">
    <cofactor evidence="6">
        <name>Mg(2+)</name>
        <dbReference type="ChEBI" id="CHEBI:18420"/>
    </cofactor>
</comment>
<keyword evidence="3 6" id="KW-0479">Metal-binding</keyword>
<dbReference type="InterPro" id="IPR002716">
    <property type="entry name" value="PIN_dom"/>
</dbReference>
<evidence type="ECO:0000259" key="7">
    <source>
        <dbReference type="Pfam" id="PF01850"/>
    </source>
</evidence>
<dbReference type="PANTHER" id="PTHR35901">
    <property type="entry name" value="RIBONUCLEASE VAPC3"/>
    <property type="match status" value="1"/>
</dbReference>
<dbReference type="Gene3D" id="3.40.50.1010">
    <property type="entry name" value="5'-nuclease"/>
    <property type="match status" value="1"/>
</dbReference>
<keyword evidence="1 6" id="KW-1277">Toxin-antitoxin system</keyword>
<dbReference type="Pfam" id="PF01850">
    <property type="entry name" value="PIN"/>
    <property type="match status" value="1"/>
</dbReference>
<evidence type="ECO:0000256" key="2">
    <source>
        <dbReference type="ARBA" id="ARBA00022722"/>
    </source>
</evidence>
<evidence type="ECO:0000256" key="5">
    <source>
        <dbReference type="ARBA" id="ARBA00022842"/>
    </source>
</evidence>
<comment type="similarity">
    <text evidence="6">Belongs to the PINc/VapC protein family.</text>
</comment>
<reference evidence="8" key="1">
    <citation type="journal article" date="2014" name="Int. J. Syst. Evol. Microbiol.">
        <title>Complete genome sequence of Corynebacterium casei LMG S-19264T (=DSM 44701T), isolated from a smear-ripened cheese.</title>
        <authorList>
            <consortium name="US DOE Joint Genome Institute (JGI-PGF)"/>
            <person name="Walter F."/>
            <person name="Albersmeier A."/>
            <person name="Kalinowski J."/>
            <person name="Ruckert C."/>
        </authorList>
    </citation>
    <scope>NUCLEOTIDE SEQUENCE</scope>
    <source>
        <strain evidence="8">CGMCC 1.14988</strain>
    </source>
</reference>
<dbReference type="RefSeq" id="WP_205745515.1">
    <property type="nucleotide sequence ID" value="NZ_BMHA01000004.1"/>
</dbReference>
<dbReference type="InterPro" id="IPR022907">
    <property type="entry name" value="VapC_family"/>
</dbReference>
<dbReference type="AlphaFoldDB" id="A0A8J3A9H4"/>
<gene>
    <name evidence="8" type="primary">vapC3</name>
    <name evidence="6" type="synonym">vapC</name>
    <name evidence="8" type="ORF">GCM10011354_12940</name>
</gene>
<keyword evidence="2 6" id="KW-0540">Nuclease</keyword>
<dbReference type="SUPFAM" id="SSF88723">
    <property type="entry name" value="PIN domain-like"/>
    <property type="match status" value="1"/>
</dbReference>
<dbReference type="GO" id="GO:0090729">
    <property type="term" value="F:toxin activity"/>
    <property type="evidence" value="ECO:0007669"/>
    <property type="project" value="UniProtKB-KW"/>
</dbReference>
<dbReference type="HAMAP" id="MF_00265">
    <property type="entry name" value="VapC_Nob1"/>
    <property type="match status" value="1"/>
</dbReference>
<evidence type="ECO:0000256" key="6">
    <source>
        <dbReference type="HAMAP-Rule" id="MF_00265"/>
    </source>
</evidence>
<keyword evidence="4 6" id="KW-0378">Hydrolase</keyword>
<dbReference type="GO" id="GO:0004540">
    <property type="term" value="F:RNA nuclease activity"/>
    <property type="evidence" value="ECO:0007669"/>
    <property type="project" value="InterPro"/>
</dbReference>
<accession>A0A8J3A9H4</accession>
<dbReference type="InterPro" id="IPR051619">
    <property type="entry name" value="TypeII_TA_RNase_PINc/VapC"/>
</dbReference>
<protein>
    <recommendedName>
        <fullName evidence="6">Ribonuclease VapC</fullName>
        <shortName evidence="6">RNase VapC</shortName>
        <ecNumber evidence="6">3.1.-.-</ecNumber>
    </recommendedName>
    <alternativeName>
        <fullName evidence="6">Toxin VapC</fullName>
    </alternativeName>
</protein>
<organism evidence="8 9">
    <name type="scientific">Egicoccus halophilus</name>
    <dbReference type="NCBI Taxonomy" id="1670830"/>
    <lineage>
        <taxon>Bacteria</taxon>
        <taxon>Bacillati</taxon>
        <taxon>Actinomycetota</taxon>
        <taxon>Nitriliruptoria</taxon>
        <taxon>Egicoccales</taxon>
        <taxon>Egicoccaceae</taxon>
        <taxon>Egicoccus</taxon>
    </lineage>
</organism>
<feature type="binding site" evidence="6">
    <location>
        <position position="6"/>
    </location>
    <ligand>
        <name>Mg(2+)</name>
        <dbReference type="ChEBI" id="CHEBI:18420"/>
    </ligand>
</feature>
<evidence type="ECO:0000313" key="9">
    <source>
        <dbReference type="Proteomes" id="UP000650511"/>
    </source>
</evidence>
<feature type="domain" description="PIN" evidence="7">
    <location>
        <begin position="3"/>
        <end position="123"/>
    </location>
</feature>
<sequence length="133" mass="14773">MIYVVDASAVIDLLVRSDPGERVRRWLAEDTEATLITVAHLDAEVFSGLARLHRAGELAAEEVDERLRRLARLDVRRVPIAGALLDAAWRMRDNIAACDALYVAAARDLDCALLTTDQRLARAVPDLAIELNW</sequence>
<dbReference type="InterPro" id="IPR044153">
    <property type="entry name" value="PIN_Pae0151-like"/>
</dbReference>
<dbReference type="CDD" id="cd09873">
    <property type="entry name" value="PIN_Pae0151-like"/>
    <property type="match status" value="1"/>
</dbReference>
<evidence type="ECO:0000256" key="4">
    <source>
        <dbReference type="ARBA" id="ARBA00022801"/>
    </source>
</evidence>
<evidence type="ECO:0000313" key="8">
    <source>
        <dbReference type="EMBL" id="GGI05206.1"/>
    </source>
</evidence>
<name>A0A8J3A9H4_9ACTN</name>
<keyword evidence="5 6" id="KW-0460">Magnesium</keyword>
<dbReference type="GO" id="GO:0016787">
    <property type="term" value="F:hydrolase activity"/>
    <property type="evidence" value="ECO:0007669"/>
    <property type="project" value="UniProtKB-KW"/>
</dbReference>
<dbReference type="InterPro" id="IPR029060">
    <property type="entry name" value="PIN-like_dom_sf"/>
</dbReference>
<proteinExistence type="inferred from homology"/>
<evidence type="ECO:0000256" key="1">
    <source>
        <dbReference type="ARBA" id="ARBA00022649"/>
    </source>
</evidence>
<keyword evidence="6" id="KW-0800">Toxin</keyword>
<dbReference type="EMBL" id="BMHA01000004">
    <property type="protein sequence ID" value="GGI05206.1"/>
    <property type="molecule type" value="Genomic_DNA"/>
</dbReference>
<comment type="function">
    <text evidence="6">Toxic component of a toxin-antitoxin (TA) system. An RNase.</text>
</comment>
<dbReference type="GO" id="GO:0000287">
    <property type="term" value="F:magnesium ion binding"/>
    <property type="evidence" value="ECO:0007669"/>
    <property type="project" value="UniProtKB-UniRule"/>
</dbReference>
<keyword evidence="9" id="KW-1185">Reference proteome</keyword>